<protein>
    <recommendedName>
        <fullName evidence="1">Amidase domain-containing protein</fullName>
    </recommendedName>
</protein>
<feature type="domain" description="Amidase" evidence="1">
    <location>
        <begin position="40"/>
        <end position="429"/>
    </location>
</feature>
<accession>A0A1A9RYY6</accession>
<comment type="caution">
    <text evidence="2">The sequence shown here is derived from an EMBL/GenBank/DDBJ whole genome shotgun (WGS) entry which is preliminary data.</text>
</comment>
<dbReference type="Proteomes" id="UP000077885">
    <property type="component" value="Unassembled WGS sequence"/>
</dbReference>
<dbReference type="InterPro" id="IPR023631">
    <property type="entry name" value="Amidase_dom"/>
</dbReference>
<dbReference type="InterPro" id="IPR000120">
    <property type="entry name" value="Amidase"/>
</dbReference>
<dbReference type="Gene3D" id="3.90.1300.10">
    <property type="entry name" value="Amidase signature (AS) domain"/>
    <property type="match status" value="1"/>
</dbReference>
<dbReference type="STRING" id="1795827.A7P95_04425"/>
<dbReference type="SUPFAM" id="SSF75304">
    <property type="entry name" value="Amidase signature (AS) enzymes"/>
    <property type="match status" value="1"/>
</dbReference>
<dbReference type="AlphaFoldDB" id="A0A1A9RYY6"/>
<reference evidence="3" key="1">
    <citation type="submission" date="2016-05" db="EMBL/GenBank/DDBJ databases">
        <title>Draft genome of Corynebacterium afermentans subsp. afermentans LCDC 88199T.</title>
        <authorList>
            <person name="Bernier A.-M."/>
            <person name="Bernard K."/>
        </authorList>
    </citation>
    <scope>NUCLEOTIDE SEQUENCE [LARGE SCALE GENOMIC DNA]</scope>
    <source>
        <strain evidence="3">NML02-A-017</strain>
    </source>
</reference>
<dbReference type="GO" id="GO:0003824">
    <property type="term" value="F:catalytic activity"/>
    <property type="evidence" value="ECO:0007669"/>
    <property type="project" value="InterPro"/>
</dbReference>
<dbReference type="PANTHER" id="PTHR11895:SF176">
    <property type="entry name" value="AMIDASE AMID-RELATED"/>
    <property type="match status" value="1"/>
</dbReference>
<name>A0A1A9RYY6_9NEIS</name>
<dbReference type="Pfam" id="PF01425">
    <property type="entry name" value="Amidase"/>
    <property type="match status" value="1"/>
</dbReference>
<sequence length="450" mass="47114">MPSPFPTIHRLNAAFEQGSADPVRITEQALQAASSRRDIFTVLTEARAGARKAAERLRSGKRLGLLDGIPVSWKDLFDQAGETTRAASRTTAHQAPASNNAAAVDLLEQQGAVSVGRTNLTEFAFSGLGLNPNFGTPANVWSPAHTLLTPGGSSSGAAVSVAEGIVAYAIGTDSSGSVRIPAALNGLTGFKPTAARVSRIGVWPLSPTLDSIGPLAHTVADVCAVMQGFGMAPAKFSGSLQIVVPTDCYGEDAEPSIQQAFERTLGYLKTAGCEIIRRQLAALAQLPELFAEYGTLVGIEAYRLHHAALAQAELMDPRVASRLQSNQSYPAANLAHLLNRRSQLQQLLRQELQGALLAMPTTAIHAPPLGKLAADDRYFAECNAKILRNTMAGSFLDLPSLTLPTGLDGNGLPAALMLSAPSGSDENVLAAGLAVAQALTGDTVLNEQRA</sequence>
<dbReference type="PANTHER" id="PTHR11895">
    <property type="entry name" value="TRANSAMIDASE"/>
    <property type="match status" value="1"/>
</dbReference>
<keyword evidence="3" id="KW-1185">Reference proteome</keyword>
<evidence type="ECO:0000259" key="1">
    <source>
        <dbReference type="Pfam" id="PF01425"/>
    </source>
</evidence>
<proteinExistence type="predicted"/>
<dbReference type="RefSeq" id="WP_067591776.1">
    <property type="nucleotide sequence ID" value="NZ_LXSL01000016.1"/>
</dbReference>
<organism evidence="2 3">
    <name type="scientific">Eikenella longinqua</name>
    <dbReference type="NCBI Taxonomy" id="1795827"/>
    <lineage>
        <taxon>Bacteria</taxon>
        <taxon>Pseudomonadati</taxon>
        <taxon>Pseudomonadota</taxon>
        <taxon>Betaproteobacteria</taxon>
        <taxon>Neisseriales</taxon>
        <taxon>Neisseriaceae</taxon>
        <taxon>Eikenella</taxon>
    </lineage>
</organism>
<dbReference type="OrthoDB" id="8872210at2"/>
<dbReference type="InterPro" id="IPR036928">
    <property type="entry name" value="AS_sf"/>
</dbReference>
<evidence type="ECO:0000313" key="3">
    <source>
        <dbReference type="Proteomes" id="UP000077885"/>
    </source>
</evidence>
<gene>
    <name evidence="2" type="ORF">A7P95_04425</name>
</gene>
<evidence type="ECO:0000313" key="2">
    <source>
        <dbReference type="EMBL" id="OAM29197.1"/>
    </source>
</evidence>
<dbReference type="EMBL" id="LXSL01000016">
    <property type="protein sequence ID" value="OAM29197.1"/>
    <property type="molecule type" value="Genomic_DNA"/>
</dbReference>